<keyword evidence="2" id="KW-1185">Reference proteome</keyword>
<dbReference type="EMBL" id="CP039354">
    <property type="protein sequence ID" value="QCE09728.1"/>
    <property type="molecule type" value="Genomic_DNA"/>
</dbReference>
<gene>
    <name evidence="1" type="ORF">DEO72_LG10g951</name>
</gene>
<evidence type="ECO:0000313" key="1">
    <source>
        <dbReference type="EMBL" id="QCE09728.1"/>
    </source>
</evidence>
<evidence type="ECO:0000313" key="2">
    <source>
        <dbReference type="Proteomes" id="UP000501690"/>
    </source>
</evidence>
<accession>A0A4D6N8V1</accession>
<organism evidence="1 2">
    <name type="scientific">Vigna unguiculata</name>
    <name type="common">Cowpea</name>
    <dbReference type="NCBI Taxonomy" id="3917"/>
    <lineage>
        <taxon>Eukaryota</taxon>
        <taxon>Viridiplantae</taxon>
        <taxon>Streptophyta</taxon>
        <taxon>Embryophyta</taxon>
        <taxon>Tracheophyta</taxon>
        <taxon>Spermatophyta</taxon>
        <taxon>Magnoliopsida</taxon>
        <taxon>eudicotyledons</taxon>
        <taxon>Gunneridae</taxon>
        <taxon>Pentapetalae</taxon>
        <taxon>rosids</taxon>
        <taxon>fabids</taxon>
        <taxon>Fabales</taxon>
        <taxon>Fabaceae</taxon>
        <taxon>Papilionoideae</taxon>
        <taxon>50 kb inversion clade</taxon>
        <taxon>NPAAA clade</taxon>
        <taxon>indigoferoid/millettioid clade</taxon>
        <taxon>Phaseoleae</taxon>
        <taxon>Vigna</taxon>
    </lineage>
</organism>
<reference evidence="1 2" key="1">
    <citation type="submission" date="2019-04" db="EMBL/GenBank/DDBJ databases">
        <title>An improved genome assembly and genetic linkage map for asparagus bean, Vigna unguiculata ssp. sesquipedialis.</title>
        <authorList>
            <person name="Xia Q."/>
            <person name="Zhang R."/>
            <person name="Dong Y."/>
        </authorList>
    </citation>
    <scope>NUCLEOTIDE SEQUENCE [LARGE SCALE GENOMIC DNA]</scope>
    <source>
        <tissue evidence="1">Leaf</tissue>
    </source>
</reference>
<protein>
    <submittedName>
        <fullName evidence="1">Uncharacterized protein</fullName>
    </submittedName>
</protein>
<proteinExistence type="predicted"/>
<name>A0A4D6N8V1_VIGUN</name>
<dbReference type="AlphaFoldDB" id="A0A4D6N8V1"/>
<sequence>MDSLRMAQRTIKGCVPLVNVTTAPQNSSHGSKAFGKRHQLHVKLMPIASHGGKESAAYDYV</sequence>
<dbReference type="Proteomes" id="UP000501690">
    <property type="component" value="Linkage Group LG10"/>
</dbReference>